<feature type="region of interest" description="Disordered" evidence="2">
    <location>
        <begin position="223"/>
        <end position="292"/>
    </location>
</feature>
<dbReference type="SMART" id="SM00240">
    <property type="entry name" value="FHA"/>
    <property type="match status" value="1"/>
</dbReference>
<accession>A0ABY4FL84</accession>
<dbReference type="InterPro" id="IPR022128">
    <property type="entry name" value="FhaA_N"/>
</dbReference>
<dbReference type="InterPro" id="IPR000253">
    <property type="entry name" value="FHA_dom"/>
</dbReference>
<dbReference type="Pfam" id="PF00498">
    <property type="entry name" value="FHA"/>
    <property type="match status" value="1"/>
</dbReference>
<evidence type="ECO:0000313" key="5">
    <source>
        <dbReference type="Proteomes" id="UP000831786"/>
    </source>
</evidence>
<dbReference type="PROSITE" id="PS50006">
    <property type="entry name" value="FHA_DOMAIN"/>
    <property type="match status" value="1"/>
</dbReference>
<reference evidence="4 5" key="1">
    <citation type="submission" date="2022-04" db="EMBL/GenBank/DDBJ databases">
        <title>Leucobacter sp. isolated from rhizosphere of garlic.</title>
        <authorList>
            <person name="Won M."/>
            <person name="Lee C.-M."/>
            <person name="Woen H.-Y."/>
            <person name="Kwon S.-W."/>
        </authorList>
    </citation>
    <scope>NUCLEOTIDE SEQUENCE [LARGE SCALE GENOMIC DNA]</scope>
    <source>
        <strain evidence="4 5">H21R-40</strain>
    </source>
</reference>
<organism evidence="4 5">
    <name type="scientific">Leucobacter allii</name>
    <dbReference type="NCBI Taxonomy" id="2932247"/>
    <lineage>
        <taxon>Bacteria</taxon>
        <taxon>Bacillati</taxon>
        <taxon>Actinomycetota</taxon>
        <taxon>Actinomycetes</taxon>
        <taxon>Micrococcales</taxon>
        <taxon>Microbacteriaceae</taxon>
        <taxon>Leucobacter</taxon>
    </lineage>
</organism>
<evidence type="ECO:0000256" key="1">
    <source>
        <dbReference type="ARBA" id="ARBA00022553"/>
    </source>
</evidence>
<keyword evidence="1" id="KW-0597">Phosphoprotein</keyword>
<name>A0ABY4FL84_9MICO</name>
<protein>
    <submittedName>
        <fullName evidence="4">DUF3662 domain-containing protein</fullName>
    </submittedName>
</protein>
<gene>
    <name evidence="4" type="ORF">MUN78_15430</name>
</gene>
<dbReference type="Proteomes" id="UP000831786">
    <property type="component" value="Chromosome"/>
</dbReference>
<evidence type="ECO:0000313" key="4">
    <source>
        <dbReference type="EMBL" id="UOQ57033.1"/>
    </source>
</evidence>
<dbReference type="Gene3D" id="2.60.200.20">
    <property type="match status" value="1"/>
</dbReference>
<proteinExistence type="predicted"/>
<dbReference type="Gene3D" id="3.30.2320.60">
    <property type="entry name" value="FhaA, phosphopeptide-binding domain (DUF3662)"/>
    <property type="match status" value="1"/>
</dbReference>
<feature type="compositionally biased region" description="Pro residues" evidence="2">
    <location>
        <begin position="242"/>
        <end position="257"/>
    </location>
</feature>
<dbReference type="InterPro" id="IPR042287">
    <property type="entry name" value="FhaA_N_sf"/>
</dbReference>
<sequence length="292" mass="31286">MGILDSVERGLERAVNGAFARTFRSGVQPVEIASALKRELDIGAVIVDRDRVLAPNRFVVRVSEKDATRLQNLGASLEQELRGVVLKHAKRQSYQLMGEPDVEIRADHALTTGVVEIDASRVEGAVDWVAVIDVDGARHELRRGTTTVGRGTDCGIRIGDSAASRKHLEIIWDGQAGIARDLGSTNGSKINGQRFREAALSPGIAITIGQTALRFQLVPGRAQRSVPQAQPQAQAQVRPAAPSAPQPQPPRPAPADPHVPSRAHRAPGAAPQAPDPRSGDAPSIDQDFWRGL</sequence>
<dbReference type="RefSeq" id="WP_244727625.1">
    <property type="nucleotide sequence ID" value="NZ_CP095045.1"/>
</dbReference>
<dbReference type="EMBL" id="CP095045">
    <property type="protein sequence ID" value="UOQ57033.1"/>
    <property type="molecule type" value="Genomic_DNA"/>
</dbReference>
<dbReference type="Pfam" id="PF12401">
    <property type="entry name" value="FhaA_N"/>
    <property type="match status" value="1"/>
</dbReference>
<keyword evidence="5" id="KW-1185">Reference proteome</keyword>
<dbReference type="InterPro" id="IPR008984">
    <property type="entry name" value="SMAD_FHA_dom_sf"/>
</dbReference>
<dbReference type="CDD" id="cd00060">
    <property type="entry name" value="FHA"/>
    <property type="match status" value="1"/>
</dbReference>
<feature type="compositionally biased region" description="Low complexity" evidence="2">
    <location>
        <begin position="223"/>
        <end position="241"/>
    </location>
</feature>
<evidence type="ECO:0000259" key="3">
    <source>
        <dbReference type="PROSITE" id="PS50006"/>
    </source>
</evidence>
<feature type="domain" description="FHA" evidence="3">
    <location>
        <begin position="146"/>
        <end position="195"/>
    </location>
</feature>
<dbReference type="SUPFAM" id="SSF49879">
    <property type="entry name" value="SMAD/FHA domain"/>
    <property type="match status" value="1"/>
</dbReference>
<evidence type="ECO:0000256" key="2">
    <source>
        <dbReference type="SAM" id="MobiDB-lite"/>
    </source>
</evidence>